<reference evidence="9 10" key="1">
    <citation type="submission" date="2022-05" db="EMBL/GenBank/DDBJ databases">
        <authorList>
            <consortium name="Genoscope - CEA"/>
            <person name="William W."/>
        </authorList>
    </citation>
    <scope>NUCLEOTIDE SEQUENCE [LARGE SCALE GENOMIC DNA]</scope>
</reference>
<dbReference type="Proteomes" id="UP001159427">
    <property type="component" value="Unassembled WGS sequence"/>
</dbReference>
<evidence type="ECO:0000256" key="3">
    <source>
        <dbReference type="ARBA" id="ARBA00023136"/>
    </source>
</evidence>
<keyword evidence="2" id="KW-0732">Signal</keyword>
<keyword evidence="5" id="KW-0325">Glycoprotein</keyword>
<dbReference type="InterPro" id="IPR031328">
    <property type="entry name" value="Ephrin"/>
</dbReference>
<keyword evidence="3 7" id="KW-0472">Membrane</keyword>
<evidence type="ECO:0000256" key="6">
    <source>
        <dbReference type="PROSITE-ProRule" id="PRU00884"/>
    </source>
</evidence>
<evidence type="ECO:0000313" key="10">
    <source>
        <dbReference type="Proteomes" id="UP001159427"/>
    </source>
</evidence>
<dbReference type="PROSITE" id="PS51551">
    <property type="entry name" value="EPHRIN_RBD_2"/>
    <property type="match status" value="1"/>
</dbReference>
<dbReference type="InterPro" id="IPR008972">
    <property type="entry name" value="Cupredoxin"/>
</dbReference>
<comment type="caution">
    <text evidence="9">The sequence shown here is derived from an EMBL/GenBank/DDBJ whole genome shotgun (WGS) entry which is preliminary data.</text>
</comment>
<evidence type="ECO:0000256" key="2">
    <source>
        <dbReference type="ARBA" id="ARBA00022729"/>
    </source>
</evidence>
<evidence type="ECO:0000259" key="8">
    <source>
        <dbReference type="PROSITE" id="PS51551"/>
    </source>
</evidence>
<dbReference type="EMBL" id="CALNXI010000585">
    <property type="protein sequence ID" value="CAH3029663.1"/>
    <property type="molecule type" value="Genomic_DNA"/>
</dbReference>
<dbReference type="PANTHER" id="PTHR11304:SF29">
    <property type="entry name" value="EPHRIN"/>
    <property type="match status" value="1"/>
</dbReference>
<dbReference type="InterPro" id="IPR001799">
    <property type="entry name" value="Ephrin_RBD"/>
</dbReference>
<keyword evidence="4 6" id="KW-1015">Disulfide bond</keyword>
<comment type="subcellular location">
    <subcellularLocation>
        <location evidence="1">Membrane</location>
    </subcellularLocation>
</comment>
<proteinExistence type="inferred from homology"/>
<evidence type="ECO:0000256" key="5">
    <source>
        <dbReference type="ARBA" id="ARBA00023180"/>
    </source>
</evidence>
<keyword evidence="10" id="KW-1185">Reference proteome</keyword>
<feature type="disulfide bond" evidence="6">
    <location>
        <begin position="97"/>
        <end position="161"/>
    </location>
</feature>
<evidence type="ECO:0000256" key="1">
    <source>
        <dbReference type="ARBA" id="ARBA00004370"/>
    </source>
</evidence>
<evidence type="ECO:0000256" key="4">
    <source>
        <dbReference type="ARBA" id="ARBA00023157"/>
    </source>
</evidence>
<evidence type="ECO:0000256" key="7">
    <source>
        <dbReference type="SAM" id="Phobius"/>
    </source>
</evidence>
<accession>A0ABN8MJ83</accession>
<dbReference type="SUPFAM" id="SSF82895">
    <property type="entry name" value="TSP-1 type 1 repeat"/>
    <property type="match status" value="1"/>
</dbReference>
<feature type="transmembrane region" description="Helical" evidence="7">
    <location>
        <begin position="276"/>
        <end position="300"/>
    </location>
</feature>
<evidence type="ECO:0000313" key="9">
    <source>
        <dbReference type="EMBL" id="CAH3029663.1"/>
    </source>
</evidence>
<comment type="similarity">
    <text evidence="6">Belongs to the ephrin family.</text>
</comment>
<gene>
    <name evidence="9" type="ORF">PEVE_00036530</name>
</gene>
<keyword evidence="7" id="KW-0812">Transmembrane</keyword>
<feature type="domain" description="Ephrin RBD" evidence="8">
    <location>
        <begin position="29"/>
        <end position="172"/>
    </location>
</feature>
<dbReference type="Gene3D" id="2.60.40.420">
    <property type="entry name" value="Cupredoxins - blue copper proteins"/>
    <property type="match status" value="1"/>
</dbReference>
<name>A0ABN8MJ83_9CNID</name>
<keyword evidence="7" id="KW-1133">Transmembrane helix</keyword>
<sequence>MAISLVMRSRRILTVVYCLWLLCSGTVAKILPSILWNPENPWFSHLNNNARKVLPFDKLSIRCPNLMDYPIERDNVYSKDKLYENLFMVDKKGFDSCNATLGLKLLSCDNPDVPSGHVTVVFQPQSANENDPKFEKGEEYYFINTASGLITSLTNLEGGRCKDNQMKMKIYVCKEGNDPKCPHGNKVVHGGWSDWSECTGGGLQSRKCNSPYPENGGLPCIGDAERACTTKASQVLGCRGNSCSTVTTKGEPEFPSKESRTGDNLTGDDLLINKGFFAGICLIILVVGLLVGGGVTMLLCRMQRKKPQKANVKMTRVPSALSTNRPVSSFTNVSMGSKNVECA</sequence>
<dbReference type="Pfam" id="PF00812">
    <property type="entry name" value="Ephrin"/>
    <property type="match status" value="1"/>
</dbReference>
<dbReference type="PANTHER" id="PTHR11304">
    <property type="entry name" value="EPHRIN"/>
    <property type="match status" value="1"/>
</dbReference>
<organism evidence="9 10">
    <name type="scientific">Porites evermanni</name>
    <dbReference type="NCBI Taxonomy" id="104178"/>
    <lineage>
        <taxon>Eukaryota</taxon>
        <taxon>Metazoa</taxon>
        <taxon>Cnidaria</taxon>
        <taxon>Anthozoa</taxon>
        <taxon>Hexacorallia</taxon>
        <taxon>Scleractinia</taxon>
        <taxon>Fungiina</taxon>
        <taxon>Poritidae</taxon>
        <taxon>Porites</taxon>
    </lineage>
</organism>
<dbReference type="SUPFAM" id="SSF49503">
    <property type="entry name" value="Cupredoxins"/>
    <property type="match status" value="1"/>
</dbReference>
<comment type="caution">
    <text evidence="6">Lacks conserved residue(s) required for the propagation of feature annotation.</text>
</comment>
<protein>
    <recommendedName>
        <fullName evidence="8">Ephrin RBD domain-containing protein</fullName>
    </recommendedName>
</protein>
<dbReference type="InterPro" id="IPR036383">
    <property type="entry name" value="TSP1_rpt_sf"/>
</dbReference>